<proteinExistence type="predicted"/>
<organism evidence="4">
    <name type="scientific">bioreactor metagenome</name>
    <dbReference type="NCBI Taxonomy" id="1076179"/>
    <lineage>
        <taxon>unclassified sequences</taxon>
        <taxon>metagenomes</taxon>
        <taxon>ecological metagenomes</taxon>
    </lineage>
</organism>
<dbReference type="InterPro" id="IPR035914">
    <property type="entry name" value="Sperma_CUB_dom_sf"/>
</dbReference>
<dbReference type="SUPFAM" id="SSF49785">
    <property type="entry name" value="Galactose-binding domain-like"/>
    <property type="match status" value="1"/>
</dbReference>
<dbReference type="InterPro" id="IPR013783">
    <property type="entry name" value="Ig-like_fold"/>
</dbReference>
<dbReference type="InterPro" id="IPR036116">
    <property type="entry name" value="FN3_sf"/>
</dbReference>
<keyword evidence="1" id="KW-0645">Protease</keyword>
<dbReference type="InterPro" id="IPR002884">
    <property type="entry name" value="P_dom"/>
</dbReference>
<dbReference type="GO" id="GO:0004252">
    <property type="term" value="F:serine-type endopeptidase activity"/>
    <property type="evidence" value="ECO:0007669"/>
    <property type="project" value="InterPro"/>
</dbReference>
<gene>
    <name evidence="4" type="ORF">SDC9_25455</name>
</gene>
<dbReference type="Gene3D" id="2.60.120.260">
    <property type="entry name" value="Galactose-binding domain-like"/>
    <property type="match status" value="1"/>
</dbReference>
<name>A0A644UKZ8_9ZZZZ</name>
<dbReference type="AlphaFoldDB" id="A0A644UKZ8"/>
<dbReference type="PROSITE" id="PS51829">
    <property type="entry name" value="P_HOMO_B"/>
    <property type="match status" value="1"/>
</dbReference>
<dbReference type="SUPFAM" id="SSF49265">
    <property type="entry name" value="Fibronectin type III"/>
    <property type="match status" value="1"/>
</dbReference>
<evidence type="ECO:0000313" key="4">
    <source>
        <dbReference type="EMBL" id="MPL79571.1"/>
    </source>
</evidence>
<dbReference type="Pfam" id="PF18962">
    <property type="entry name" value="Por_Secre_tail"/>
    <property type="match status" value="1"/>
</dbReference>
<feature type="domain" description="P/Homo B" evidence="3">
    <location>
        <begin position="316"/>
        <end position="532"/>
    </location>
</feature>
<sequence length="843" mass="94505">MKKLLLVVFVCAFLLPFLGNSQSIYRLDSIYNQRTVRNCYSSLIDDGGSIRNYSNNQDVWIAFCPTYSDKRMKINFSVFDIHPSDRVEIYYGVGINGTAYIENPQQPYFTNQELLGKEIIAPLSDTSGCLTVRLVSDSALNSTGFKAEFSCIQRCQIPIAALDTFFIKYNAAGQATIVPVRDIIDTTFNLFDNTFTTNHYKTLNFCDGDSIVFVAKPLFPENNSPYPQDISSCIFDWNFGDGTVQTVYGSNMVGHKFTKNVLNFVSLKITDSNQTCESTNELKIRAIMSKISIKSMLDSLDICSGTPFNYLVGYENNNNLILSSNFNKAYSYDSTSLIPDGPNCWTPCVEAKITVDNYPSGTLIRNTSDILSVCMNIEHSFAGDLSIELVCPNGSNTILKHFTFSGGAHLGEAFDQSNGCDPNNPQNAPGIGWNYCFSNQLLNGQRGVLTGNTVSPIDSSHMYLTQTGYFQTPNQSATSMPGGWEVVDLNGFSNLIGCPINGDWQLRICDYWGSDNGYLFSWDLEFLQNNQNSFVVDTFTMDGAYLIGIQDSVFTIIPPLEIDTNVSNRYKINFVDVFGCTFDTSFYLNIIQTPIVNLGNDTSVFEPTIIYAPISLVDNYTYLWQPTQQTSAQTTTPDILECDSTINYSVEVFNRNPLKTCIGYDEITVRINPTPAIPINLDAQINMPQNNIILTWESEALKYDIYRNETYIASTTYPIFIDPNVTVGENYCYRIKAINNSCESEFSENLCKNFIGLNSISKDEPLITLYPNPAKSITTLKVEGLEEVANVSLYDISGRMLKQLKLYPNQKELEIDLNNLSDGVYNIRIENNDFKKVKKLIVQ</sequence>
<dbReference type="EMBL" id="VSSQ01000128">
    <property type="protein sequence ID" value="MPL79571.1"/>
    <property type="molecule type" value="Genomic_DNA"/>
</dbReference>
<dbReference type="NCBIfam" id="TIGR04183">
    <property type="entry name" value="Por_Secre_tail"/>
    <property type="match status" value="1"/>
</dbReference>
<dbReference type="GO" id="GO:0006508">
    <property type="term" value="P:proteolysis"/>
    <property type="evidence" value="ECO:0007669"/>
    <property type="project" value="UniProtKB-KW"/>
</dbReference>
<dbReference type="SUPFAM" id="SSF49854">
    <property type="entry name" value="Spermadhesin, CUB domain"/>
    <property type="match status" value="1"/>
</dbReference>
<dbReference type="InterPro" id="IPR026444">
    <property type="entry name" value="Secre_tail"/>
</dbReference>
<evidence type="ECO:0000256" key="1">
    <source>
        <dbReference type="ARBA" id="ARBA00022670"/>
    </source>
</evidence>
<protein>
    <recommendedName>
        <fullName evidence="3">P/Homo B domain-containing protein</fullName>
    </recommendedName>
</protein>
<dbReference type="InterPro" id="IPR008979">
    <property type="entry name" value="Galactose-bd-like_sf"/>
</dbReference>
<evidence type="ECO:0000259" key="3">
    <source>
        <dbReference type="PROSITE" id="PS51829"/>
    </source>
</evidence>
<reference evidence="4" key="1">
    <citation type="submission" date="2019-08" db="EMBL/GenBank/DDBJ databases">
        <authorList>
            <person name="Kucharzyk K."/>
            <person name="Murdoch R.W."/>
            <person name="Higgins S."/>
            <person name="Loffler F."/>
        </authorList>
    </citation>
    <scope>NUCLEOTIDE SEQUENCE</scope>
</reference>
<dbReference type="Gene3D" id="2.60.40.10">
    <property type="entry name" value="Immunoglobulins"/>
    <property type="match status" value="1"/>
</dbReference>
<comment type="caution">
    <text evidence="4">The sequence shown here is derived from an EMBL/GenBank/DDBJ whole genome shotgun (WGS) entry which is preliminary data.</text>
</comment>
<evidence type="ECO:0000256" key="2">
    <source>
        <dbReference type="ARBA" id="ARBA00022801"/>
    </source>
</evidence>
<accession>A0A644UKZ8</accession>
<keyword evidence="2" id="KW-0378">Hydrolase</keyword>
<dbReference type="Gene3D" id="2.60.120.290">
    <property type="entry name" value="Spermadhesin, CUB domain"/>
    <property type="match status" value="1"/>
</dbReference>